<reference evidence="1" key="2">
    <citation type="journal article" date="2020" name="Nat. Commun.">
        <title>Large-scale genome sequencing of mycorrhizal fungi provides insights into the early evolution of symbiotic traits.</title>
        <authorList>
            <person name="Miyauchi S."/>
            <person name="Kiss E."/>
            <person name="Kuo A."/>
            <person name="Drula E."/>
            <person name="Kohler A."/>
            <person name="Sanchez-Garcia M."/>
            <person name="Morin E."/>
            <person name="Andreopoulos B."/>
            <person name="Barry K.W."/>
            <person name="Bonito G."/>
            <person name="Buee M."/>
            <person name="Carver A."/>
            <person name="Chen C."/>
            <person name="Cichocki N."/>
            <person name="Clum A."/>
            <person name="Culley D."/>
            <person name="Crous P.W."/>
            <person name="Fauchery L."/>
            <person name="Girlanda M."/>
            <person name="Hayes R.D."/>
            <person name="Keri Z."/>
            <person name="LaButti K."/>
            <person name="Lipzen A."/>
            <person name="Lombard V."/>
            <person name="Magnuson J."/>
            <person name="Maillard F."/>
            <person name="Murat C."/>
            <person name="Nolan M."/>
            <person name="Ohm R.A."/>
            <person name="Pangilinan J."/>
            <person name="Pereira M.F."/>
            <person name="Perotto S."/>
            <person name="Peter M."/>
            <person name="Pfister S."/>
            <person name="Riley R."/>
            <person name="Sitrit Y."/>
            <person name="Stielow J.B."/>
            <person name="Szollosi G."/>
            <person name="Zifcakova L."/>
            <person name="Stursova M."/>
            <person name="Spatafora J.W."/>
            <person name="Tedersoo L."/>
            <person name="Vaario L.M."/>
            <person name="Yamada A."/>
            <person name="Yan M."/>
            <person name="Wang P."/>
            <person name="Xu J."/>
            <person name="Bruns T."/>
            <person name="Baldrian P."/>
            <person name="Vilgalys R."/>
            <person name="Dunand C."/>
            <person name="Henrissat B."/>
            <person name="Grigoriev I.V."/>
            <person name="Hibbett D."/>
            <person name="Nagy L.G."/>
            <person name="Martin F.M."/>
        </authorList>
    </citation>
    <scope>NUCLEOTIDE SEQUENCE</scope>
    <source>
        <strain evidence="1">P2</strain>
    </source>
</reference>
<dbReference type="EMBL" id="MU118487">
    <property type="protein sequence ID" value="KAF9642421.1"/>
    <property type="molecule type" value="Genomic_DNA"/>
</dbReference>
<protein>
    <submittedName>
        <fullName evidence="1">Uncharacterized protein</fullName>
    </submittedName>
</protein>
<dbReference type="Proteomes" id="UP000886501">
    <property type="component" value="Unassembled WGS sequence"/>
</dbReference>
<accession>A0ACB6YZX0</accession>
<gene>
    <name evidence="1" type="ORF">BDM02DRAFT_3105709</name>
</gene>
<proteinExistence type="predicted"/>
<evidence type="ECO:0000313" key="2">
    <source>
        <dbReference type="Proteomes" id="UP000886501"/>
    </source>
</evidence>
<keyword evidence="2" id="KW-1185">Reference proteome</keyword>
<reference evidence="1" key="1">
    <citation type="submission" date="2019-10" db="EMBL/GenBank/DDBJ databases">
        <authorList>
            <consortium name="DOE Joint Genome Institute"/>
            <person name="Kuo A."/>
            <person name="Miyauchi S."/>
            <person name="Kiss E."/>
            <person name="Drula E."/>
            <person name="Kohler A."/>
            <person name="Sanchez-Garcia M."/>
            <person name="Andreopoulos B."/>
            <person name="Barry K.W."/>
            <person name="Bonito G."/>
            <person name="Buee M."/>
            <person name="Carver A."/>
            <person name="Chen C."/>
            <person name="Cichocki N."/>
            <person name="Clum A."/>
            <person name="Culley D."/>
            <person name="Crous P.W."/>
            <person name="Fauchery L."/>
            <person name="Girlanda M."/>
            <person name="Hayes R."/>
            <person name="Keri Z."/>
            <person name="Labutti K."/>
            <person name="Lipzen A."/>
            <person name="Lombard V."/>
            <person name="Magnuson J."/>
            <person name="Maillard F."/>
            <person name="Morin E."/>
            <person name="Murat C."/>
            <person name="Nolan M."/>
            <person name="Ohm R."/>
            <person name="Pangilinan J."/>
            <person name="Pereira M."/>
            <person name="Perotto S."/>
            <person name="Peter M."/>
            <person name="Riley R."/>
            <person name="Sitrit Y."/>
            <person name="Stielow B."/>
            <person name="Szollosi G."/>
            <person name="Zifcakova L."/>
            <person name="Stursova M."/>
            <person name="Spatafora J.W."/>
            <person name="Tedersoo L."/>
            <person name="Vaario L.-M."/>
            <person name="Yamada A."/>
            <person name="Yan M."/>
            <person name="Wang P."/>
            <person name="Xu J."/>
            <person name="Bruns T."/>
            <person name="Baldrian P."/>
            <person name="Vilgalys R."/>
            <person name="Henrissat B."/>
            <person name="Grigoriev I.V."/>
            <person name="Hibbett D."/>
            <person name="Nagy L.G."/>
            <person name="Martin F.M."/>
        </authorList>
    </citation>
    <scope>NUCLEOTIDE SEQUENCE</scope>
    <source>
        <strain evidence="1">P2</strain>
    </source>
</reference>
<evidence type="ECO:0000313" key="1">
    <source>
        <dbReference type="EMBL" id="KAF9642421.1"/>
    </source>
</evidence>
<organism evidence="1 2">
    <name type="scientific">Thelephora ganbajun</name>
    <name type="common">Ganba fungus</name>
    <dbReference type="NCBI Taxonomy" id="370292"/>
    <lineage>
        <taxon>Eukaryota</taxon>
        <taxon>Fungi</taxon>
        <taxon>Dikarya</taxon>
        <taxon>Basidiomycota</taxon>
        <taxon>Agaricomycotina</taxon>
        <taxon>Agaricomycetes</taxon>
        <taxon>Thelephorales</taxon>
        <taxon>Thelephoraceae</taxon>
        <taxon>Thelephora</taxon>
    </lineage>
</organism>
<sequence length="145" mass="16642">MSQGQWKWVKKDVVLPSPKEDKEPEIDEATKKALEEIEKGIGNMRLRLHHTIAYQFIEYDSLKKLWDVLKEKYGVPGLSKAFTEFKAVMSTQISQNQDPCPALDKLMAHFARLKECNMQLEDKIVKMILLAKAPPSMEIVVQIAN</sequence>
<comment type="caution">
    <text evidence="1">The sequence shown here is derived from an EMBL/GenBank/DDBJ whole genome shotgun (WGS) entry which is preliminary data.</text>
</comment>
<name>A0ACB6YZX0_THEGA</name>